<organism evidence="1 2">
    <name type="scientific">Hymenobacter busanensis</name>
    <dbReference type="NCBI Taxonomy" id="2607656"/>
    <lineage>
        <taxon>Bacteria</taxon>
        <taxon>Pseudomonadati</taxon>
        <taxon>Bacteroidota</taxon>
        <taxon>Cytophagia</taxon>
        <taxon>Cytophagales</taxon>
        <taxon>Hymenobacteraceae</taxon>
        <taxon>Hymenobacter</taxon>
    </lineage>
</organism>
<keyword evidence="2" id="KW-1185">Reference proteome</keyword>
<evidence type="ECO:0000313" key="1">
    <source>
        <dbReference type="EMBL" id="KAA9339503.1"/>
    </source>
</evidence>
<dbReference type="AlphaFoldDB" id="A0A7L4ZWZ7"/>
<dbReference type="Proteomes" id="UP000326380">
    <property type="component" value="Unassembled WGS sequence"/>
</dbReference>
<dbReference type="RefSeq" id="WP_151077151.1">
    <property type="nucleotide sequence ID" value="NZ_CP047647.1"/>
</dbReference>
<gene>
    <name evidence="1" type="ORF">F0P96_02475</name>
</gene>
<reference evidence="1 2" key="1">
    <citation type="submission" date="2019-09" db="EMBL/GenBank/DDBJ databases">
        <title>Genome sequence of Hymenobacter sp. M3.</title>
        <authorList>
            <person name="Srinivasan S."/>
        </authorList>
    </citation>
    <scope>NUCLEOTIDE SEQUENCE [LARGE SCALE GENOMIC DNA]</scope>
    <source>
        <strain evidence="1 2">M3</strain>
    </source>
</reference>
<dbReference type="EMBL" id="VTWU01000001">
    <property type="protein sequence ID" value="KAA9339503.1"/>
    <property type="molecule type" value="Genomic_DNA"/>
</dbReference>
<accession>A0A7L4ZWZ7</accession>
<protein>
    <submittedName>
        <fullName evidence="1">Uncharacterized protein</fullName>
    </submittedName>
</protein>
<evidence type="ECO:0000313" key="2">
    <source>
        <dbReference type="Proteomes" id="UP000326380"/>
    </source>
</evidence>
<sequence length="92" mass="11219">MFSKPIIGIEFYNRTATRLQLWLELCCEQIDLLPATEYRLESTETEYRLEFTEDLIILYYQYRFGPKILKRPHSHEIHNPAAWEMVEDYSHY</sequence>
<proteinExistence type="predicted"/>
<comment type="caution">
    <text evidence="1">The sequence shown here is derived from an EMBL/GenBank/DDBJ whole genome shotgun (WGS) entry which is preliminary data.</text>
</comment>
<name>A0A7L4ZWZ7_9BACT</name>